<dbReference type="Gene3D" id="3.90.1570.30">
    <property type="match status" value="1"/>
</dbReference>
<gene>
    <name evidence="2" type="ORF">J2I48_16570</name>
</gene>
<proteinExistence type="predicted"/>
<dbReference type="Proteomes" id="UP000664795">
    <property type="component" value="Unassembled WGS sequence"/>
</dbReference>
<evidence type="ECO:0000313" key="3">
    <source>
        <dbReference type="Proteomes" id="UP000664795"/>
    </source>
</evidence>
<evidence type="ECO:0000259" key="1">
    <source>
        <dbReference type="Pfam" id="PF13588"/>
    </source>
</evidence>
<dbReference type="RefSeq" id="WP_207336589.1">
    <property type="nucleotide sequence ID" value="NZ_JAFMYU010000013.1"/>
</dbReference>
<feature type="domain" description="Type I restriction enzyme R protein N-terminal" evidence="1">
    <location>
        <begin position="35"/>
        <end position="144"/>
    </location>
</feature>
<reference evidence="2 3" key="1">
    <citation type="submission" date="2021-03" db="EMBL/GenBank/DDBJ databases">
        <title>Fibrella sp. HMF5036 genome sequencing and assembly.</title>
        <authorList>
            <person name="Kang H."/>
            <person name="Kim H."/>
            <person name="Bae S."/>
            <person name="Joh K."/>
        </authorList>
    </citation>
    <scope>NUCLEOTIDE SEQUENCE [LARGE SCALE GENOMIC DNA]</scope>
    <source>
        <strain evidence="2 3">HMF5036</strain>
    </source>
</reference>
<evidence type="ECO:0000313" key="2">
    <source>
        <dbReference type="EMBL" id="MBO0932625.1"/>
    </source>
</evidence>
<sequence>MDALNLPAFDCKLTEIDGKRYIFDLLRRKHVRLTPEEWVRQHVVNLLIEHYRYPKALIRSEGGVSLNKTLKRTDLMVFDRTGNPYLLVECKAPQVALSQAVFDQVSRYNHVHKAPYVVVTNGLTHYCCQVCHVTETISFLDDFPAFGG</sequence>
<dbReference type="InterPro" id="IPR029464">
    <property type="entry name" value="HSDR_N"/>
</dbReference>
<dbReference type="EMBL" id="JAFMYU010000013">
    <property type="protein sequence ID" value="MBO0932625.1"/>
    <property type="molecule type" value="Genomic_DNA"/>
</dbReference>
<accession>A0A939G958</accession>
<name>A0A939G958_9BACT</name>
<protein>
    <submittedName>
        <fullName evidence="2">Type I restriction enzyme HsdR N-terminal domain-containing protein</fullName>
    </submittedName>
</protein>
<dbReference type="AlphaFoldDB" id="A0A939G958"/>
<comment type="caution">
    <text evidence="2">The sequence shown here is derived from an EMBL/GenBank/DDBJ whole genome shotgun (WGS) entry which is preliminary data.</text>
</comment>
<organism evidence="2 3">
    <name type="scientific">Fibrella aquatilis</name>
    <dbReference type="NCBI Taxonomy" id="2817059"/>
    <lineage>
        <taxon>Bacteria</taxon>
        <taxon>Pseudomonadati</taxon>
        <taxon>Bacteroidota</taxon>
        <taxon>Cytophagia</taxon>
        <taxon>Cytophagales</taxon>
        <taxon>Spirosomataceae</taxon>
        <taxon>Fibrella</taxon>
    </lineage>
</organism>
<dbReference type="Pfam" id="PF13588">
    <property type="entry name" value="HSDR_N_2"/>
    <property type="match status" value="1"/>
</dbReference>
<keyword evidence="3" id="KW-1185">Reference proteome</keyword>